<comment type="caution">
    <text evidence="1">The sequence shown here is derived from an EMBL/GenBank/DDBJ whole genome shotgun (WGS) entry which is preliminary data.</text>
</comment>
<proteinExistence type="predicted"/>
<keyword evidence="2" id="KW-1185">Reference proteome</keyword>
<organism evidence="1 2">
    <name type="scientific">Gossypium stocksii</name>
    <dbReference type="NCBI Taxonomy" id="47602"/>
    <lineage>
        <taxon>Eukaryota</taxon>
        <taxon>Viridiplantae</taxon>
        <taxon>Streptophyta</taxon>
        <taxon>Embryophyta</taxon>
        <taxon>Tracheophyta</taxon>
        <taxon>Spermatophyta</taxon>
        <taxon>Magnoliopsida</taxon>
        <taxon>eudicotyledons</taxon>
        <taxon>Gunneridae</taxon>
        <taxon>Pentapetalae</taxon>
        <taxon>rosids</taxon>
        <taxon>malvids</taxon>
        <taxon>Malvales</taxon>
        <taxon>Malvaceae</taxon>
        <taxon>Malvoideae</taxon>
        <taxon>Gossypium</taxon>
    </lineage>
</organism>
<protein>
    <submittedName>
        <fullName evidence="1">Uncharacterized protein</fullName>
    </submittedName>
</protein>
<evidence type="ECO:0000313" key="2">
    <source>
        <dbReference type="Proteomes" id="UP000828251"/>
    </source>
</evidence>
<reference evidence="1 2" key="1">
    <citation type="journal article" date="2021" name="Plant Biotechnol. J.">
        <title>Multi-omics assisted identification of the key and species-specific regulatory components of drought-tolerant mechanisms in Gossypium stocksii.</title>
        <authorList>
            <person name="Yu D."/>
            <person name="Ke L."/>
            <person name="Zhang D."/>
            <person name="Wu Y."/>
            <person name="Sun Y."/>
            <person name="Mei J."/>
            <person name="Sun J."/>
            <person name="Sun Y."/>
        </authorList>
    </citation>
    <scope>NUCLEOTIDE SEQUENCE [LARGE SCALE GENOMIC DNA]</scope>
    <source>
        <strain evidence="2">cv. E1</strain>
        <tissue evidence="1">Leaf</tissue>
    </source>
</reference>
<name>A0A9D3V806_9ROSI</name>
<gene>
    <name evidence="1" type="ORF">J1N35_025641</name>
</gene>
<evidence type="ECO:0000313" key="1">
    <source>
        <dbReference type="EMBL" id="KAH1073313.1"/>
    </source>
</evidence>
<dbReference type="Proteomes" id="UP000828251">
    <property type="component" value="Unassembled WGS sequence"/>
</dbReference>
<accession>A0A9D3V806</accession>
<dbReference type="AlphaFoldDB" id="A0A9D3V806"/>
<sequence length="169" mass="19370">MRITYLQEKYLAEVLSSKTPDFAGIFGDCREEMKKMKARLIGKKINALKWERFCDAHSLLDDELVREFNARLTMQDATKVIVQKKKGIPKTSSKEKSINVGKNILKEIHNCAKKKTGSVYFPSFITSFCLRAHVKAQANLKGQYVQGCITNHDHERLVEKVHELNQGEQ</sequence>
<dbReference type="EMBL" id="JAIQCV010000008">
    <property type="protein sequence ID" value="KAH1073313.1"/>
    <property type="molecule type" value="Genomic_DNA"/>
</dbReference>